<evidence type="ECO:0000256" key="1">
    <source>
        <dbReference type="ARBA" id="ARBA00004141"/>
    </source>
</evidence>
<name>A0A1V6T297_9EURO</name>
<keyword evidence="3" id="KW-0472">Membrane</keyword>
<dbReference type="Pfam" id="PF07690">
    <property type="entry name" value="MFS_1"/>
    <property type="match status" value="1"/>
</dbReference>
<organism evidence="5 6">
    <name type="scientific">Penicillium steckii</name>
    <dbReference type="NCBI Taxonomy" id="303698"/>
    <lineage>
        <taxon>Eukaryota</taxon>
        <taxon>Fungi</taxon>
        <taxon>Dikarya</taxon>
        <taxon>Ascomycota</taxon>
        <taxon>Pezizomycotina</taxon>
        <taxon>Eurotiomycetes</taxon>
        <taxon>Eurotiomycetidae</taxon>
        <taxon>Eurotiales</taxon>
        <taxon>Aspergillaceae</taxon>
        <taxon>Penicillium</taxon>
    </lineage>
</organism>
<dbReference type="SUPFAM" id="SSF103473">
    <property type="entry name" value="MFS general substrate transporter"/>
    <property type="match status" value="1"/>
</dbReference>
<feature type="transmembrane region" description="Helical" evidence="3">
    <location>
        <begin position="83"/>
        <end position="105"/>
    </location>
</feature>
<dbReference type="PROSITE" id="PS50850">
    <property type="entry name" value="MFS"/>
    <property type="match status" value="1"/>
</dbReference>
<feature type="transmembrane region" description="Helical" evidence="3">
    <location>
        <begin position="399"/>
        <end position="421"/>
    </location>
</feature>
<proteinExistence type="inferred from homology"/>
<evidence type="ECO:0000256" key="2">
    <source>
        <dbReference type="ARBA" id="ARBA00006727"/>
    </source>
</evidence>
<evidence type="ECO:0000259" key="4">
    <source>
        <dbReference type="PROSITE" id="PS50850"/>
    </source>
</evidence>
<dbReference type="Gene3D" id="1.20.1250.20">
    <property type="entry name" value="MFS general substrate transporter like domains"/>
    <property type="match status" value="2"/>
</dbReference>
<dbReference type="OrthoDB" id="6499973at2759"/>
<feature type="transmembrane region" description="Helical" evidence="3">
    <location>
        <begin position="333"/>
        <end position="356"/>
    </location>
</feature>
<dbReference type="PANTHER" id="PTHR11360">
    <property type="entry name" value="MONOCARBOXYLATE TRANSPORTER"/>
    <property type="match status" value="1"/>
</dbReference>
<feature type="transmembrane region" description="Helical" evidence="3">
    <location>
        <begin position="138"/>
        <end position="163"/>
    </location>
</feature>
<feature type="transmembrane region" description="Helical" evidence="3">
    <location>
        <begin position="280"/>
        <end position="298"/>
    </location>
</feature>
<dbReference type="InterPro" id="IPR020846">
    <property type="entry name" value="MFS_dom"/>
</dbReference>
<feature type="transmembrane region" description="Helical" evidence="3">
    <location>
        <begin position="310"/>
        <end position="327"/>
    </location>
</feature>
<keyword evidence="3" id="KW-1133">Transmembrane helix</keyword>
<dbReference type="InterPro" id="IPR036259">
    <property type="entry name" value="MFS_trans_sf"/>
</dbReference>
<feature type="domain" description="Major facilitator superfamily (MFS) profile" evidence="4">
    <location>
        <begin position="42"/>
        <end position="426"/>
    </location>
</feature>
<keyword evidence="6" id="KW-1185">Reference proteome</keyword>
<feature type="transmembrane region" description="Helical" evidence="3">
    <location>
        <begin position="242"/>
        <end position="265"/>
    </location>
</feature>
<dbReference type="InterPro" id="IPR050327">
    <property type="entry name" value="Proton-linked_MCT"/>
</dbReference>
<dbReference type="AlphaFoldDB" id="A0A1V6T297"/>
<dbReference type="GO" id="GO:0022857">
    <property type="term" value="F:transmembrane transporter activity"/>
    <property type="evidence" value="ECO:0007669"/>
    <property type="project" value="InterPro"/>
</dbReference>
<keyword evidence="3" id="KW-0812">Transmembrane</keyword>
<feature type="transmembrane region" description="Helical" evidence="3">
    <location>
        <begin position="368"/>
        <end position="393"/>
    </location>
</feature>
<accession>A0A1V6T297</accession>
<feature type="transmembrane region" description="Helical" evidence="3">
    <location>
        <begin position="44"/>
        <end position="63"/>
    </location>
</feature>
<feature type="transmembrane region" description="Helical" evidence="3">
    <location>
        <begin position="201"/>
        <end position="221"/>
    </location>
</feature>
<comment type="caution">
    <text evidence="5">The sequence shown here is derived from an EMBL/GenBank/DDBJ whole genome shotgun (WGS) entry which is preliminary data.</text>
</comment>
<comment type="subcellular location">
    <subcellularLocation>
        <location evidence="1">Membrane</location>
        <topology evidence="1">Multi-pass membrane protein</topology>
    </subcellularLocation>
</comment>
<sequence>MAVCIEKSDISIKSSTSDLSDDSQQTSKQERCLSNPIKDSTTSWIHALLAFLIVFSTQGYFNSFGTYQTVYTTQLPDVPATQISWIGSVQVCLVNFLGVLAGHLADAGHFRAIFITGMVLEVVGLFAASFAVTFWQIFISHGLCVGIGAGLIFAPTIAVLSSYFERHGSLAIALATCGGASGGTIFPALLRQTIPVLGLPWAIRIAGFIVATFLSIGFAFLRPIRTSEKKVKSFPFHTLKDFHYILFAIASFLTFWPVYFGFYYISQYSKDFLHLNSDQTFNLVIIMNAVGIPARVTSSILADRFGIVKEIFMGALALASVIFYSWSRVETQSGIYALCTVFGLVIGTIQTLFLAVSSSLATDEQTKGVRIGVLCTVTSFSSLTGAPLGGAIIRLDGGQYTPAVMWAGSSILIAFLVLFGARIHQHVVSKQED</sequence>
<dbReference type="Proteomes" id="UP000191285">
    <property type="component" value="Unassembled WGS sequence"/>
</dbReference>
<gene>
    <name evidence="5" type="ORF">PENSTE_c013G07319</name>
</gene>
<dbReference type="GO" id="GO:0016020">
    <property type="term" value="C:membrane"/>
    <property type="evidence" value="ECO:0007669"/>
    <property type="project" value="UniProtKB-SubCell"/>
</dbReference>
<dbReference type="EMBL" id="MLKD01000013">
    <property type="protein sequence ID" value="OQE20316.1"/>
    <property type="molecule type" value="Genomic_DNA"/>
</dbReference>
<reference evidence="6" key="1">
    <citation type="journal article" date="2017" name="Nat. Microbiol.">
        <title>Global analysis of biosynthetic gene clusters reveals vast potential of secondary metabolite production in Penicillium species.</title>
        <authorList>
            <person name="Nielsen J.C."/>
            <person name="Grijseels S."/>
            <person name="Prigent S."/>
            <person name="Ji B."/>
            <person name="Dainat J."/>
            <person name="Nielsen K.F."/>
            <person name="Frisvad J.C."/>
            <person name="Workman M."/>
            <person name="Nielsen J."/>
        </authorList>
    </citation>
    <scope>NUCLEOTIDE SEQUENCE [LARGE SCALE GENOMIC DNA]</scope>
    <source>
        <strain evidence="6">IBT 24891</strain>
    </source>
</reference>
<evidence type="ECO:0000313" key="5">
    <source>
        <dbReference type="EMBL" id="OQE20316.1"/>
    </source>
</evidence>
<evidence type="ECO:0000313" key="6">
    <source>
        <dbReference type="Proteomes" id="UP000191285"/>
    </source>
</evidence>
<dbReference type="InterPro" id="IPR011701">
    <property type="entry name" value="MFS"/>
</dbReference>
<feature type="transmembrane region" description="Helical" evidence="3">
    <location>
        <begin position="112"/>
        <end position="132"/>
    </location>
</feature>
<feature type="transmembrane region" description="Helical" evidence="3">
    <location>
        <begin position="170"/>
        <end position="189"/>
    </location>
</feature>
<comment type="similarity">
    <text evidence="2">Belongs to the major facilitator superfamily. Monocarboxylate porter (TC 2.A.1.13) family.</text>
</comment>
<evidence type="ECO:0000256" key="3">
    <source>
        <dbReference type="SAM" id="Phobius"/>
    </source>
</evidence>
<protein>
    <recommendedName>
        <fullName evidence="4">Major facilitator superfamily (MFS) profile domain-containing protein</fullName>
    </recommendedName>
</protein>
<dbReference type="PANTHER" id="PTHR11360:SF130">
    <property type="entry name" value="MAJOR FACILITATOR SUPERFAMILY (MFS) PROFILE DOMAIN-CONTAINING PROTEIN-RELATED"/>
    <property type="match status" value="1"/>
</dbReference>